<dbReference type="GO" id="GO:0016787">
    <property type="term" value="F:hydrolase activity"/>
    <property type="evidence" value="ECO:0007669"/>
    <property type="project" value="UniProtKB-KW"/>
</dbReference>
<dbReference type="SUPFAM" id="SSF48208">
    <property type="entry name" value="Six-hairpin glycosidases"/>
    <property type="match status" value="1"/>
</dbReference>
<evidence type="ECO:0000313" key="4">
    <source>
        <dbReference type="Proteomes" id="UP001626536"/>
    </source>
</evidence>
<dbReference type="Pfam" id="PF19291">
    <property type="entry name" value="TREH_N"/>
    <property type="match status" value="1"/>
</dbReference>
<accession>A0ABZ0HUP0</accession>
<evidence type="ECO:0000259" key="1">
    <source>
        <dbReference type="Pfam" id="PF00723"/>
    </source>
</evidence>
<dbReference type="RefSeq" id="WP_407339715.1">
    <property type="nucleotide sequence ID" value="NZ_CP136862.1"/>
</dbReference>
<keyword evidence="3" id="KW-0378">Hydrolase</keyword>
<dbReference type="InterPro" id="IPR008928">
    <property type="entry name" value="6-hairpin_glycosidase_sf"/>
</dbReference>
<evidence type="ECO:0000259" key="2">
    <source>
        <dbReference type="Pfam" id="PF19291"/>
    </source>
</evidence>
<dbReference type="PANTHER" id="PTHR31616">
    <property type="entry name" value="TREHALASE"/>
    <property type="match status" value="1"/>
</dbReference>
<organism evidence="3 4">
    <name type="scientific">Methylocapsa polymorpha</name>
    <dbReference type="NCBI Taxonomy" id="3080828"/>
    <lineage>
        <taxon>Bacteria</taxon>
        <taxon>Pseudomonadati</taxon>
        <taxon>Pseudomonadota</taxon>
        <taxon>Alphaproteobacteria</taxon>
        <taxon>Hyphomicrobiales</taxon>
        <taxon>Beijerinckiaceae</taxon>
        <taxon>Methylocapsa</taxon>
    </lineage>
</organism>
<evidence type="ECO:0000313" key="3">
    <source>
        <dbReference type="EMBL" id="WOJ90269.1"/>
    </source>
</evidence>
<dbReference type="Gene3D" id="1.50.10.10">
    <property type="match status" value="1"/>
</dbReference>
<dbReference type="InterPro" id="IPR011613">
    <property type="entry name" value="GH15-like"/>
</dbReference>
<reference evidence="3 4" key="1">
    <citation type="submission" date="2023-10" db="EMBL/GenBank/DDBJ databases">
        <title>Novel methanotroph of the genus Methylocapsa from a subarctic wetland.</title>
        <authorList>
            <person name="Belova S.E."/>
            <person name="Oshkin I.Y."/>
            <person name="Miroshnikov K."/>
            <person name="Dedysh S.N."/>
        </authorList>
    </citation>
    <scope>NUCLEOTIDE SEQUENCE [LARGE SCALE GENOMIC DNA]</scope>
    <source>
        <strain evidence="3 4">RX1</strain>
    </source>
</reference>
<sequence length="610" mass="68273">MALNIEDYAIIGDCETAALVGRDGSIDWLCWPRFDSAACFANLLGEPENGRWRIWPIDPAAKVARRYRGHTMILDTLIETAEGFAIVTDFMPMKIRGTHLIRLVRGVRGSVRLRTELVIRFDYGSVAPWVHRDEEGSLIAVAGPDLLVLRASTPLHPDGLTHVGEFTVAEGESVEFTLSYGLSYQDAPRAIDPYKALEQTERTWLAWSKTFEHAGPWSEAAIRSLLTLRALIFQPSGGIVAAPTTSLPERLGGGRNWDYRFCWLRDATFTLLALMNAGYVNEADKWRKWLIRALGGEPSLVQILYGIAGERRAAERTLPWLSGYAASQPVRVGNAAADQLQLDIYGEVLDVFYHSRRAGLAPDGDDWALQIELLKHLEIVWEEPDEGIWEVRGGRRHFTYSKVMVWVAFDRAVKSVEEFGLEGPLDHWRALRQRIHDDVCRNGFDPEQGAFTQSYGVKELDASVLLIALVGFLPPEDPRVRSTVEAVERELMVDGLLRRYDPHAGVDGLPGGEGAFLACSFWLVDNLVLLGRTDDARRLFERLLALRNDLGLLAEEYDPLEKRFVGNFPQAFSHIALINSAYNLAHTYKPCEQRSGAKAPADAEGLLLPR</sequence>
<feature type="domain" description="GH15-like" evidence="1">
    <location>
        <begin position="219"/>
        <end position="581"/>
    </location>
</feature>
<dbReference type="InterPro" id="IPR045582">
    <property type="entry name" value="Trehalase-like_N"/>
</dbReference>
<feature type="domain" description="Trehalase-like N-terminal" evidence="2">
    <location>
        <begin position="2"/>
        <end position="151"/>
    </location>
</feature>
<dbReference type="Pfam" id="PF00723">
    <property type="entry name" value="Glyco_hydro_15"/>
    <property type="match status" value="1"/>
</dbReference>
<keyword evidence="4" id="KW-1185">Reference proteome</keyword>
<dbReference type="PANTHER" id="PTHR31616:SF0">
    <property type="entry name" value="GLUCAN 1,4-ALPHA-GLUCOSIDASE"/>
    <property type="match status" value="1"/>
</dbReference>
<dbReference type="InterPro" id="IPR012341">
    <property type="entry name" value="6hp_glycosidase-like_sf"/>
</dbReference>
<gene>
    <name evidence="3" type="ORF">RZS28_02915</name>
</gene>
<dbReference type="Proteomes" id="UP001626536">
    <property type="component" value="Chromosome"/>
</dbReference>
<name>A0ABZ0HUP0_9HYPH</name>
<proteinExistence type="predicted"/>
<dbReference type="EMBL" id="CP136862">
    <property type="protein sequence ID" value="WOJ90269.1"/>
    <property type="molecule type" value="Genomic_DNA"/>
</dbReference>
<protein>
    <submittedName>
        <fullName evidence="3">Glycoside hydrolase family 15 protein</fullName>
    </submittedName>
</protein>